<keyword evidence="2" id="KW-1185">Reference proteome</keyword>
<evidence type="ECO:0000256" key="1">
    <source>
        <dbReference type="SAM" id="MobiDB-lite"/>
    </source>
</evidence>
<gene>
    <name evidence="3" type="primary">LOC110348732</name>
</gene>
<reference evidence="3" key="1">
    <citation type="submission" date="2025-08" db="UniProtKB">
        <authorList>
            <consortium name="RefSeq"/>
        </authorList>
    </citation>
    <scope>IDENTIFICATION</scope>
</reference>
<proteinExistence type="predicted"/>
<sequence length="340" mass="35935">MEPCKREAQMGPGRSLGRAPPQSPAQEEAVGCRAQCSEEWEQLQLPWPGRRGTVRSRDRAHTGHPGTHPGLGQAIQREVSEVREMDRPFPNMSGSWAFVSEATVEWGADGLILPPGQGPDPPSWATHNGTLCGSAESQCPVENKLIFSGSQTGRLVDQQVPVRLSLLHPRRVLARCPSGATVGLSLCLCPSAPHRQGILEEKRAQTPPDTPPSSQCGLRPVSSLLGTGAAEPGLPAVAAWPAGAWVCRALGGLWKGRVLSALTLARCPGLGEVWGPAPGLQLVQRRSPGLGRALPGACPRLHCGASARPLWGLWQVLRVLGEAGRHVAVAPAGPGRHLEA</sequence>
<dbReference type="Proteomes" id="UP000694906">
    <property type="component" value="Unplaced"/>
</dbReference>
<evidence type="ECO:0000313" key="3">
    <source>
        <dbReference type="RefSeq" id="XP_021112251.1"/>
    </source>
</evidence>
<protein>
    <submittedName>
        <fullName evidence="3">Uncharacterized protein LOC110348732</fullName>
    </submittedName>
</protein>
<name>A0AAX6SUZ1_HETGA</name>
<evidence type="ECO:0000313" key="2">
    <source>
        <dbReference type="Proteomes" id="UP000694906"/>
    </source>
</evidence>
<dbReference type="AlphaFoldDB" id="A0AAX6SUZ1"/>
<organism evidence="2 3">
    <name type="scientific">Heterocephalus glaber</name>
    <name type="common">Naked mole rat</name>
    <dbReference type="NCBI Taxonomy" id="10181"/>
    <lineage>
        <taxon>Eukaryota</taxon>
        <taxon>Metazoa</taxon>
        <taxon>Chordata</taxon>
        <taxon>Craniata</taxon>
        <taxon>Vertebrata</taxon>
        <taxon>Euteleostomi</taxon>
        <taxon>Mammalia</taxon>
        <taxon>Eutheria</taxon>
        <taxon>Euarchontoglires</taxon>
        <taxon>Glires</taxon>
        <taxon>Rodentia</taxon>
        <taxon>Hystricomorpha</taxon>
        <taxon>Bathyergidae</taxon>
        <taxon>Heterocephalus</taxon>
    </lineage>
</organism>
<feature type="region of interest" description="Disordered" evidence="1">
    <location>
        <begin position="1"/>
        <end position="72"/>
    </location>
</feature>
<dbReference type="GeneID" id="110348732"/>
<dbReference type="RefSeq" id="XP_021112251.1">
    <property type="nucleotide sequence ID" value="XM_021256592.1"/>
</dbReference>
<accession>A0AAX6SUZ1</accession>